<keyword evidence="1" id="KW-1133">Transmembrane helix</keyword>
<dbReference type="EMBL" id="LZEX01000012">
    <property type="protein sequence ID" value="OBU07143.1"/>
    <property type="molecule type" value="Genomic_DNA"/>
</dbReference>
<dbReference type="RefSeq" id="WP_067400193.1">
    <property type="nucleotide sequence ID" value="NZ_CBCPID010000001.1"/>
</dbReference>
<reference evidence="2 4" key="1">
    <citation type="submission" date="2016-06" db="EMBL/GenBank/DDBJ databases">
        <authorList>
            <person name="Kjaerup R.B."/>
            <person name="Dalgaard T.S."/>
            <person name="Juul-Madsen H.R."/>
        </authorList>
    </citation>
    <scope>NUCLEOTIDE SEQUENCE [LARGE SCALE GENOMIC DNA]</scope>
    <source>
        <strain evidence="3">GCSL-Mp20</strain>
        <strain evidence="2 4">GCSL-Mp3</strain>
    </source>
</reference>
<feature type="transmembrane region" description="Helical" evidence="1">
    <location>
        <begin position="79"/>
        <end position="97"/>
    </location>
</feature>
<organism evidence="2 4">
    <name type="scientific">Morganella psychrotolerans</name>
    <dbReference type="NCBI Taxonomy" id="368603"/>
    <lineage>
        <taxon>Bacteria</taxon>
        <taxon>Pseudomonadati</taxon>
        <taxon>Pseudomonadota</taxon>
        <taxon>Gammaproteobacteria</taxon>
        <taxon>Enterobacterales</taxon>
        <taxon>Morganellaceae</taxon>
        <taxon>Morganella</taxon>
    </lineage>
</organism>
<dbReference type="Proteomes" id="UP000092377">
    <property type="component" value="Unassembled WGS sequence"/>
</dbReference>
<evidence type="ECO:0000256" key="1">
    <source>
        <dbReference type="SAM" id="Phobius"/>
    </source>
</evidence>
<evidence type="ECO:0000313" key="2">
    <source>
        <dbReference type="EMBL" id="OBU07143.1"/>
    </source>
</evidence>
<evidence type="ECO:0000313" key="4">
    <source>
        <dbReference type="Proteomes" id="UP000092247"/>
    </source>
</evidence>
<keyword evidence="1" id="KW-0472">Membrane</keyword>
<dbReference type="Proteomes" id="UP000092247">
    <property type="component" value="Unassembled WGS sequence"/>
</dbReference>
<reference evidence="5" key="2">
    <citation type="submission" date="2016-06" db="EMBL/GenBank/DDBJ databases">
        <authorList>
            <person name="Butler K."/>
        </authorList>
    </citation>
    <scope>NUCLEOTIDE SEQUENCE [LARGE SCALE GENOMIC DNA]</scope>
    <source>
        <strain evidence="5">GCSL-Mp20</strain>
    </source>
</reference>
<dbReference type="STRING" id="368603.AYY16_16445"/>
<gene>
    <name evidence="2" type="ORF">AYY17_03655</name>
    <name evidence="3" type="ORF">AYY18_16335</name>
</gene>
<proteinExistence type="predicted"/>
<sequence>MLKQRRQGYLLLFFTLFFILLCVTQRMSGATRVSQSPSADVISQVLISDAGTENVSSGSTCDISAKSLSTVPPFSAEPLFFAFLFFVITANISPVRYRSRSWRQLIPLMRLRRHLHFCVLRI</sequence>
<dbReference type="EMBL" id="LZEY01000007">
    <property type="protein sequence ID" value="OBU12287.1"/>
    <property type="molecule type" value="Genomic_DNA"/>
</dbReference>
<name>A0A1B8HDI4_9GAMM</name>
<keyword evidence="1" id="KW-0812">Transmembrane</keyword>
<keyword evidence="5" id="KW-1185">Reference proteome</keyword>
<accession>A0A1B8HDI4</accession>
<protein>
    <submittedName>
        <fullName evidence="2">Copper-binding protein</fullName>
    </submittedName>
</protein>
<evidence type="ECO:0000313" key="3">
    <source>
        <dbReference type="EMBL" id="OBU12287.1"/>
    </source>
</evidence>
<dbReference type="OrthoDB" id="6465339at2"/>
<evidence type="ECO:0000313" key="5">
    <source>
        <dbReference type="Proteomes" id="UP000092377"/>
    </source>
</evidence>
<dbReference type="AlphaFoldDB" id="A0A1B8HDI4"/>
<comment type="caution">
    <text evidence="2">The sequence shown here is derived from an EMBL/GenBank/DDBJ whole genome shotgun (WGS) entry which is preliminary data.</text>
</comment>